<keyword evidence="1" id="KW-0547">Nucleotide-binding</keyword>
<evidence type="ECO:0000256" key="2">
    <source>
        <dbReference type="ARBA" id="ARBA00022840"/>
    </source>
</evidence>
<dbReference type="Gene3D" id="3.40.50.2300">
    <property type="match status" value="1"/>
</dbReference>
<dbReference type="KEGG" id="ttc:FOKN1_2991"/>
<dbReference type="GO" id="GO:0005524">
    <property type="term" value="F:ATP binding"/>
    <property type="evidence" value="ECO:0007669"/>
    <property type="project" value="UniProtKB-KW"/>
</dbReference>
<dbReference type="InterPro" id="IPR002197">
    <property type="entry name" value="HTH_Fis"/>
</dbReference>
<dbReference type="SUPFAM" id="SSF52172">
    <property type="entry name" value="CheY-like"/>
    <property type="match status" value="1"/>
</dbReference>
<dbReference type="Gene3D" id="1.10.10.60">
    <property type="entry name" value="Homeodomain-like"/>
    <property type="match status" value="1"/>
</dbReference>
<dbReference type="Gene3D" id="1.10.8.60">
    <property type="match status" value="1"/>
</dbReference>
<dbReference type="SUPFAM" id="SSF52540">
    <property type="entry name" value="P-loop containing nucleoside triphosphate hydrolases"/>
    <property type="match status" value="1"/>
</dbReference>
<feature type="domain" description="Sigma-54 factor interaction" evidence="7">
    <location>
        <begin position="151"/>
        <end position="380"/>
    </location>
</feature>
<evidence type="ECO:0000259" key="7">
    <source>
        <dbReference type="PROSITE" id="PS50045"/>
    </source>
</evidence>
<dbReference type="Gene3D" id="3.40.50.300">
    <property type="entry name" value="P-loop containing nucleotide triphosphate hydrolases"/>
    <property type="match status" value="1"/>
</dbReference>
<dbReference type="SMART" id="SM00382">
    <property type="entry name" value="AAA"/>
    <property type="match status" value="1"/>
</dbReference>
<evidence type="ECO:0000259" key="8">
    <source>
        <dbReference type="PROSITE" id="PS50110"/>
    </source>
</evidence>
<dbReference type="OrthoDB" id="9804019at2"/>
<dbReference type="InterPro" id="IPR025944">
    <property type="entry name" value="Sigma_54_int_dom_CS"/>
</dbReference>
<sequence>MSSAQTTAAAPQRALVVEDDAALRTLLVEELEDAGYAAEAVPDAEQAWQRLQAREQDLVISDLRLPGADAMTLLGQVRQLPAAPGFIIITAFGTVPQAVEALREGADDFLTKPVDLEHLLMSVRRVSETRRLRLELARYRALLGEADFHGMVGRSAPMQRLYGQIRQIARAAGPVLIEGESGTGKELVARALHRESERADGPFVAINCAAIPAELLESELFGHAAGAFSGAQKARRGLFLEASGGSLLLDEIGEMPLAMQAKLLRVLQEQTLRPVGSDREEGVDVRILAATNSDLASEVNEGGFREDLYYRLNTFALQVPPLRERGEDLELLTARFIDQFSARQDHSVQGITQAALRRLQAYSYPGNVRELANVIEWAVTFCHESQIDLVHLPERLSGAVTLESAPAADAPPPWRGEDEPLPTLAQVERRYIDHVLEQVDGNKRQAAQILGIGRRTLYRRLGESDTD</sequence>
<dbReference type="InterPro" id="IPR027417">
    <property type="entry name" value="P-loop_NTPase"/>
</dbReference>
<reference evidence="9 10" key="1">
    <citation type="submission" date="2017-05" db="EMBL/GenBank/DDBJ databases">
        <title>Thiocyanate degradation by Thiohalobacter thiocyanaticus FOKN1.</title>
        <authorList>
            <person name="Oshiki M."/>
            <person name="Fukushima T."/>
            <person name="Kawano S."/>
            <person name="Nakagawa J."/>
        </authorList>
    </citation>
    <scope>NUCLEOTIDE SEQUENCE [LARGE SCALE GENOMIC DNA]</scope>
    <source>
        <strain evidence="9 10">FOKN1</strain>
    </source>
</reference>
<keyword evidence="2" id="KW-0067">ATP-binding</keyword>
<evidence type="ECO:0000256" key="1">
    <source>
        <dbReference type="ARBA" id="ARBA00022741"/>
    </source>
</evidence>
<name>A0A1Z4VVE4_9GAMM</name>
<dbReference type="GO" id="GO:0000160">
    <property type="term" value="P:phosphorelay signal transduction system"/>
    <property type="evidence" value="ECO:0007669"/>
    <property type="project" value="InterPro"/>
</dbReference>
<dbReference type="Proteomes" id="UP000218765">
    <property type="component" value="Chromosome"/>
</dbReference>
<keyword evidence="6" id="KW-0597">Phosphoprotein</keyword>
<dbReference type="InterPro" id="IPR002078">
    <property type="entry name" value="Sigma_54_int"/>
</dbReference>
<dbReference type="FunFam" id="3.40.50.300:FF:000006">
    <property type="entry name" value="DNA-binding transcriptional regulator NtrC"/>
    <property type="match status" value="1"/>
</dbReference>
<dbReference type="InterPro" id="IPR011006">
    <property type="entry name" value="CheY-like_superfamily"/>
</dbReference>
<keyword evidence="10" id="KW-1185">Reference proteome</keyword>
<dbReference type="PANTHER" id="PTHR32071:SF117">
    <property type="entry name" value="PTS-DEPENDENT DIHYDROXYACETONE KINASE OPERON REGULATORY PROTEIN-RELATED"/>
    <property type="match status" value="1"/>
</dbReference>
<feature type="modified residue" description="4-aspartylphosphate" evidence="6">
    <location>
        <position position="62"/>
    </location>
</feature>
<dbReference type="PROSITE" id="PS00688">
    <property type="entry name" value="SIGMA54_INTERACT_3"/>
    <property type="match status" value="1"/>
</dbReference>
<dbReference type="GO" id="GO:0006355">
    <property type="term" value="P:regulation of DNA-templated transcription"/>
    <property type="evidence" value="ECO:0007669"/>
    <property type="project" value="InterPro"/>
</dbReference>
<keyword evidence="3" id="KW-0805">Transcription regulation</keyword>
<dbReference type="PROSITE" id="PS50045">
    <property type="entry name" value="SIGMA54_INTERACT_4"/>
    <property type="match status" value="1"/>
</dbReference>
<dbReference type="InterPro" id="IPR025943">
    <property type="entry name" value="Sigma_54_int_dom_ATP-bd_2"/>
</dbReference>
<organism evidence="9 10">
    <name type="scientific">Thiohalobacter thiocyanaticus</name>
    <dbReference type="NCBI Taxonomy" id="585455"/>
    <lineage>
        <taxon>Bacteria</taxon>
        <taxon>Pseudomonadati</taxon>
        <taxon>Pseudomonadota</taxon>
        <taxon>Gammaproteobacteria</taxon>
        <taxon>Thiohalobacterales</taxon>
        <taxon>Thiohalobacteraceae</taxon>
        <taxon>Thiohalobacter</taxon>
    </lineage>
</organism>
<dbReference type="PROSITE" id="PS00676">
    <property type="entry name" value="SIGMA54_INTERACT_2"/>
    <property type="match status" value="1"/>
</dbReference>
<evidence type="ECO:0000313" key="9">
    <source>
        <dbReference type="EMBL" id="BAZ95348.1"/>
    </source>
</evidence>
<evidence type="ECO:0000256" key="4">
    <source>
        <dbReference type="ARBA" id="ARBA00023125"/>
    </source>
</evidence>
<feature type="domain" description="Response regulatory" evidence="8">
    <location>
        <begin position="13"/>
        <end position="127"/>
    </location>
</feature>
<dbReference type="InterPro" id="IPR003593">
    <property type="entry name" value="AAA+_ATPase"/>
</dbReference>
<keyword evidence="4" id="KW-0238">DNA-binding</keyword>
<dbReference type="Pfam" id="PF02954">
    <property type="entry name" value="HTH_8"/>
    <property type="match status" value="1"/>
</dbReference>
<evidence type="ECO:0000256" key="5">
    <source>
        <dbReference type="ARBA" id="ARBA00023163"/>
    </source>
</evidence>
<gene>
    <name evidence="9" type="ORF">FOKN1_2991</name>
</gene>
<dbReference type="Pfam" id="PF00072">
    <property type="entry name" value="Response_reg"/>
    <property type="match status" value="1"/>
</dbReference>
<dbReference type="InterPro" id="IPR009057">
    <property type="entry name" value="Homeodomain-like_sf"/>
</dbReference>
<dbReference type="PANTHER" id="PTHR32071">
    <property type="entry name" value="TRANSCRIPTIONAL REGULATORY PROTEIN"/>
    <property type="match status" value="1"/>
</dbReference>
<dbReference type="SMART" id="SM00448">
    <property type="entry name" value="REC"/>
    <property type="match status" value="1"/>
</dbReference>
<dbReference type="PROSITE" id="PS50110">
    <property type="entry name" value="RESPONSE_REGULATORY"/>
    <property type="match status" value="1"/>
</dbReference>
<dbReference type="SUPFAM" id="SSF46689">
    <property type="entry name" value="Homeodomain-like"/>
    <property type="match status" value="1"/>
</dbReference>
<dbReference type="RefSeq" id="WP_096367343.1">
    <property type="nucleotide sequence ID" value="NZ_AP018052.1"/>
</dbReference>
<dbReference type="InterPro" id="IPR025662">
    <property type="entry name" value="Sigma_54_int_dom_ATP-bd_1"/>
</dbReference>
<dbReference type="CDD" id="cd00009">
    <property type="entry name" value="AAA"/>
    <property type="match status" value="1"/>
</dbReference>
<evidence type="ECO:0000256" key="6">
    <source>
        <dbReference type="PROSITE-ProRule" id="PRU00169"/>
    </source>
</evidence>
<dbReference type="InterPro" id="IPR001789">
    <property type="entry name" value="Sig_transdc_resp-reg_receiver"/>
</dbReference>
<keyword evidence="5" id="KW-0804">Transcription</keyword>
<dbReference type="Pfam" id="PF00158">
    <property type="entry name" value="Sigma54_activat"/>
    <property type="match status" value="1"/>
</dbReference>
<evidence type="ECO:0000256" key="3">
    <source>
        <dbReference type="ARBA" id="ARBA00023015"/>
    </source>
</evidence>
<dbReference type="GO" id="GO:0043565">
    <property type="term" value="F:sequence-specific DNA binding"/>
    <property type="evidence" value="ECO:0007669"/>
    <property type="project" value="InterPro"/>
</dbReference>
<dbReference type="EMBL" id="AP018052">
    <property type="protein sequence ID" value="BAZ95348.1"/>
    <property type="molecule type" value="Genomic_DNA"/>
</dbReference>
<dbReference type="InterPro" id="IPR058031">
    <property type="entry name" value="AAA_lid_NorR"/>
</dbReference>
<protein>
    <submittedName>
        <fullName evidence="9">Response regulator</fullName>
    </submittedName>
</protein>
<accession>A0A1Z4VVE4</accession>
<dbReference type="PROSITE" id="PS00675">
    <property type="entry name" value="SIGMA54_INTERACT_1"/>
    <property type="match status" value="1"/>
</dbReference>
<evidence type="ECO:0000313" key="10">
    <source>
        <dbReference type="Proteomes" id="UP000218765"/>
    </source>
</evidence>
<proteinExistence type="predicted"/>
<dbReference type="AlphaFoldDB" id="A0A1Z4VVE4"/>
<dbReference type="Pfam" id="PF25601">
    <property type="entry name" value="AAA_lid_14"/>
    <property type="match status" value="1"/>
</dbReference>
<dbReference type="PRINTS" id="PR01590">
    <property type="entry name" value="HTHFIS"/>
</dbReference>